<dbReference type="OrthoDB" id="1724672at2759"/>
<dbReference type="InterPro" id="IPR012734">
    <property type="entry name" value="DhaK_ATP"/>
</dbReference>
<dbReference type="SMART" id="SM01120">
    <property type="entry name" value="Dak2"/>
    <property type="match status" value="1"/>
</dbReference>
<feature type="domain" description="DhaL" evidence="13">
    <location>
        <begin position="383"/>
        <end position="596"/>
    </location>
</feature>
<evidence type="ECO:0000256" key="8">
    <source>
        <dbReference type="ARBA" id="ARBA00022840"/>
    </source>
</evidence>
<comment type="catalytic activity">
    <reaction evidence="9">
        <text>D-glyceraldehyde + ATP = D-glyceraldehyde 3-phosphate + ADP + H(+)</text>
        <dbReference type="Rhea" id="RHEA:13941"/>
        <dbReference type="ChEBI" id="CHEBI:15378"/>
        <dbReference type="ChEBI" id="CHEBI:17378"/>
        <dbReference type="ChEBI" id="CHEBI:30616"/>
        <dbReference type="ChEBI" id="CHEBI:59776"/>
        <dbReference type="ChEBI" id="CHEBI:456216"/>
        <dbReference type="EC" id="2.7.1.28"/>
    </reaction>
</comment>
<feature type="binding site" evidence="12">
    <location>
        <begin position="54"/>
        <end position="57"/>
    </location>
    <ligand>
        <name>substrate</name>
    </ligand>
</feature>
<evidence type="ECO:0000313" key="15">
    <source>
        <dbReference type="EMBL" id="KAF2233496.1"/>
    </source>
</evidence>
<dbReference type="InterPro" id="IPR036117">
    <property type="entry name" value="DhaL_dom_sf"/>
</dbReference>
<gene>
    <name evidence="15" type="ORF">EV356DRAFT_432488</name>
</gene>
<dbReference type="PANTHER" id="PTHR28629:SF1">
    <property type="entry name" value="YALI0F01606P"/>
    <property type="match status" value="1"/>
</dbReference>
<dbReference type="Proteomes" id="UP000800092">
    <property type="component" value="Unassembled WGS sequence"/>
</dbReference>
<dbReference type="Pfam" id="PF02733">
    <property type="entry name" value="Dak1"/>
    <property type="match status" value="1"/>
</dbReference>
<accession>A0A6A6H5Z1</accession>
<feature type="binding site" evidence="12">
    <location>
        <position position="110"/>
    </location>
    <ligand>
        <name>substrate</name>
    </ligand>
</feature>
<evidence type="ECO:0000256" key="12">
    <source>
        <dbReference type="PIRSR" id="PIRSR612734-2"/>
    </source>
</evidence>
<evidence type="ECO:0000256" key="3">
    <source>
        <dbReference type="ARBA" id="ARBA00008757"/>
    </source>
</evidence>
<dbReference type="FunFam" id="3.30.1180.20:FF:000001">
    <property type="entry name" value="Dihydroxyacetone kinase 1"/>
    <property type="match status" value="1"/>
</dbReference>
<keyword evidence="5" id="KW-0547">Nucleotide-binding</keyword>
<proteinExistence type="inferred from homology"/>
<dbReference type="PROSITE" id="PS51481">
    <property type="entry name" value="DHAK"/>
    <property type="match status" value="1"/>
</dbReference>
<evidence type="ECO:0000256" key="4">
    <source>
        <dbReference type="ARBA" id="ARBA00022679"/>
    </source>
</evidence>
<feature type="active site" description="Tele-hemiaminal-histidine intermediate" evidence="11">
    <location>
        <position position="219"/>
    </location>
</feature>
<sequence length="598" mass="62896">MSTKHFFSSTDGVVKKALNSLVARNPNLQHDEDNRVVFSKTHDSSKVTLISGGGSGHEPAWSGYVGDGMLTAAVAGDVFASPSTKQIMSAIKNVPSKNGIILGITNYTGDMLHFGLAREKGLSMGYNIKVVSFTDDAALGRKKSELVGRRGLAGNILVIKLAGAASEKNWSFERCLQLGDLGNANLVTIGTSLDHCHIPGRAHHQSIPEDACVLGMGVHNEPGLRTITPMPPPEEIVKEMLLYLLDPKDTDRAFVKFDPSDDVAMLINNLGGLSNLELEALTNIVETQLKNDWNLAPKRIYVGTFETSLNGPGFSVTLGNLSSIARGLNMTSAEIFELLDAPTTAPAWPKNGYGNIEKRQELNVAKGEETETQSEGPILSNPQILHNALHSACTAALNAEPLITKYDIQMGDGDCGEAVAGLCNALLAKLSPSAPPSNQLFTPNSTLFASLDSIASSVEDVGGSLGAILAILLAAFANTLRRNLASPSSSSSSTTPDAAAVGRALGPALDNLKQYTGARVGDRTVMDALIPFCDEMGRSAELGAAVAAAEDGARDTAGMRPRFGRATYVGDRAEGGEMPPDPGAYAAAVFLRGLADGL</sequence>
<dbReference type="GO" id="GO:0004371">
    <property type="term" value="F:glycerone kinase activity"/>
    <property type="evidence" value="ECO:0007669"/>
    <property type="project" value="UniProtKB-EC"/>
</dbReference>
<name>A0A6A6H5Z1_VIRVR</name>
<evidence type="ECO:0000256" key="11">
    <source>
        <dbReference type="PIRSR" id="PIRSR612734-1"/>
    </source>
</evidence>
<dbReference type="GO" id="GO:0019588">
    <property type="term" value="P:anaerobic glycerol catabolic process"/>
    <property type="evidence" value="ECO:0007669"/>
    <property type="project" value="UniProtKB-UniPathway"/>
</dbReference>
<keyword evidence="16" id="KW-1185">Reference proteome</keyword>
<dbReference type="InterPro" id="IPR004006">
    <property type="entry name" value="DhaK_dom"/>
</dbReference>
<evidence type="ECO:0000313" key="16">
    <source>
        <dbReference type="Proteomes" id="UP000800092"/>
    </source>
</evidence>
<dbReference type="GO" id="GO:0005524">
    <property type="term" value="F:ATP binding"/>
    <property type="evidence" value="ECO:0007669"/>
    <property type="project" value="UniProtKB-KW"/>
</dbReference>
<keyword evidence="7" id="KW-0319">Glycerol metabolism</keyword>
<feature type="non-terminal residue" evidence="15">
    <location>
        <position position="598"/>
    </location>
</feature>
<evidence type="ECO:0000259" key="13">
    <source>
        <dbReference type="PROSITE" id="PS51480"/>
    </source>
</evidence>
<dbReference type="Gene3D" id="3.30.1180.20">
    <property type="entry name" value="Dihydroxyacetone kinase, domain 2"/>
    <property type="match status" value="1"/>
</dbReference>
<dbReference type="AlphaFoldDB" id="A0A6A6H5Z1"/>
<dbReference type="NCBIfam" id="TIGR02361">
    <property type="entry name" value="dak_ATP"/>
    <property type="match status" value="1"/>
</dbReference>
<dbReference type="EMBL" id="ML991806">
    <property type="protein sequence ID" value="KAF2233496.1"/>
    <property type="molecule type" value="Genomic_DNA"/>
</dbReference>
<organism evidence="15 16">
    <name type="scientific">Viridothelium virens</name>
    <name type="common">Speckled blister lichen</name>
    <name type="synonym">Trypethelium virens</name>
    <dbReference type="NCBI Taxonomy" id="1048519"/>
    <lineage>
        <taxon>Eukaryota</taxon>
        <taxon>Fungi</taxon>
        <taxon>Dikarya</taxon>
        <taxon>Ascomycota</taxon>
        <taxon>Pezizomycotina</taxon>
        <taxon>Dothideomycetes</taxon>
        <taxon>Dothideomycetes incertae sedis</taxon>
        <taxon>Trypetheliales</taxon>
        <taxon>Trypetheliaceae</taxon>
        <taxon>Viridothelium</taxon>
    </lineage>
</organism>
<dbReference type="InterPro" id="IPR050861">
    <property type="entry name" value="Dihydroxyacetone_Kinase"/>
</dbReference>
<keyword evidence="6 15" id="KW-0418">Kinase</keyword>
<evidence type="ECO:0000256" key="7">
    <source>
        <dbReference type="ARBA" id="ARBA00022798"/>
    </source>
</evidence>
<comment type="similarity">
    <text evidence="3">Belongs to the dihydroxyacetone kinase (DAK) family.</text>
</comment>
<comment type="pathway">
    <text evidence="2">Polyol metabolism; glycerol fermentation; glycerone phosphate from glycerol (oxidative route): step 2/2.</text>
</comment>
<dbReference type="InterPro" id="IPR004007">
    <property type="entry name" value="DhaL_dom"/>
</dbReference>
<dbReference type="GO" id="GO:0050354">
    <property type="term" value="F:triokinase activity"/>
    <property type="evidence" value="ECO:0007669"/>
    <property type="project" value="UniProtKB-EC"/>
</dbReference>
<reference evidence="15" key="1">
    <citation type="journal article" date="2020" name="Stud. Mycol.">
        <title>101 Dothideomycetes genomes: a test case for predicting lifestyles and emergence of pathogens.</title>
        <authorList>
            <person name="Haridas S."/>
            <person name="Albert R."/>
            <person name="Binder M."/>
            <person name="Bloem J."/>
            <person name="Labutti K."/>
            <person name="Salamov A."/>
            <person name="Andreopoulos B."/>
            <person name="Baker S."/>
            <person name="Barry K."/>
            <person name="Bills G."/>
            <person name="Bluhm B."/>
            <person name="Cannon C."/>
            <person name="Castanera R."/>
            <person name="Culley D."/>
            <person name="Daum C."/>
            <person name="Ezra D."/>
            <person name="Gonzalez J."/>
            <person name="Henrissat B."/>
            <person name="Kuo A."/>
            <person name="Liang C."/>
            <person name="Lipzen A."/>
            <person name="Lutzoni F."/>
            <person name="Magnuson J."/>
            <person name="Mondo S."/>
            <person name="Nolan M."/>
            <person name="Ohm R."/>
            <person name="Pangilinan J."/>
            <person name="Park H.-J."/>
            <person name="Ramirez L."/>
            <person name="Alfaro M."/>
            <person name="Sun H."/>
            <person name="Tritt A."/>
            <person name="Yoshinaga Y."/>
            <person name="Zwiers L.-H."/>
            <person name="Turgeon B."/>
            <person name="Goodwin S."/>
            <person name="Spatafora J."/>
            <person name="Crous P."/>
            <person name="Grigoriev I."/>
        </authorList>
    </citation>
    <scope>NUCLEOTIDE SEQUENCE</scope>
    <source>
        <strain evidence="15">Tuck. ex Michener</strain>
    </source>
</reference>
<keyword evidence="8" id="KW-0067">ATP-binding</keyword>
<evidence type="ECO:0000256" key="10">
    <source>
        <dbReference type="ARBA" id="ARBA00048898"/>
    </source>
</evidence>
<dbReference type="Gene3D" id="1.25.40.340">
    <property type="match status" value="1"/>
</dbReference>
<dbReference type="SUPFAM" id="SSF101473">
    <property type="entry name" value="DhaL-like"/>
    <property type="match status" value="1"/>
</dbReference>
<feature type="domain" description="DhaK" evidence="14">
    <location>
        <begin position="9"/>
        <end position="348"/>
    </location>
</feature>
<dbReference type="SUPFAM" id="SSF82549">
    <property type="entry name" value="DAK1/DegV-like"/>
    <property type="match status" value="1"/>
</dbReference>
<evidence type="ECO:0000256" key="1">
    <source>
        <dbReference type="ARBA" id="ARBA00003264"/>
    </source>
</evidence>
<evidence type="ECO:0000259" key="14">
    <source>
        <dbReference type="PROSITE" id="PS51481"/>
    </source>
</evidence>
<dbReference type="PROSITE" id="PS51480">
    <property type="entry name" value="DHAL"/>
    <property type="match status" value="1"/>
</dbReference>
<comment type="function">
    <text evidence="1">Catalyzes both the phosphorylation of dihydroxyacetone and of glyceraldehyde.</text>
</comment>
<dbReference type="FunFam" id="3.40.50.10440:FF:000001">
    <property type="entry name" value="Dihydroxyacetone kinase, DhaK subunit"/>
    <property type="match status" value="1"/>
</dbReference>
<evidence type="ECO:0000256" key="2">
    <source>
        <dbReference type="ARBA" id="ARBA00004778"/>
    </source>
</evidence>
<keyword evidence="4" id="KW-0808">Transferase</keyword>
<dbReference type="UniPathway" id="UPA00617">
    <property type="reaction ID" value="UER00669"/>
</dbReference>
<dbReference type="Pfam" id="PF02734">
    <property type="entry name" value="Dak2"/>
    <property type="match status" value="1"/>
</dbReference>
<dbReference type="Gene3D" id="3.40.50.10440">
    <property type="entry name" value="Dihydroxyacetone kinase, domain 1"/>
    <property type="match status" value="1"/>
</dbReference>
<evidence type="ECO:0000256" key="5">
    <source>
        <dbReference type="ARBA" id="ARBA00022741"/>
    </source>
</evidence>
<protein>
    <submittedName>
        <fullName evidence="15">Dihydroxyacetone kinase-like protein</fullName>
    </submittedName>
</protein>
<evidence type="ECO:0000256" key="9">
    <source>
        <dbReference type="ARBA" id="ARBA00047974"/>
    </source>
</evidence>
<dbReference type="GO" id="GO:0005829">
    <property type="term" value="C:cytosol"/>
    <property type="evidence" value="ECO:0007669"/>
    <property type="project" value="TreeGrafter"/>
</dbReference>
<comment type="catalytic activity">
    <reaction evidence="10">
        <text>dihydroxyacetone + ATP = dihydroxyacetone phosphate + ADP + H(+)</text>
        <dbReference type="Rhea" id="RHEA:15773"/>
        <dbReference type="ChEBI" id="CHEBI:15378"/>
        <dbReference type="ChEBI" id="CHEBI:16016"/>
        <dbReference type="ChEBI" id="CHEBI:30616"/>
        <dbReference type="ChEBI" id="CHEBI:57642"/>
        <dbReference type="ChEBI" id="CHEBI:456216"/>
        <dbReference type="EC" id="2.7.1.29"/>
    </reaction>
</comment>
<dbReference type="PANTHER" id="PTHR28629">
    <property type="entry name" value="TRIOKINASE/FMN CYCLASE"/>
    <property type="match status" value="1"/>
</dbReference>
<evidence type="ECO:0000256" key="6">
    <source>
        <dbReference type="ARBA" id="ARBA00022777"/>
    </source>
</evidence>